<evidence type="ECO:0000259" key="2">
    <source>
        <dbReference type="Pfam" id="PF13439"/>
    </source>
</evidence>
<gene>
    <name evidence="3" type="ORF">H9626_14715</name>
</gene>
<dbReference type="PANTHER" id="PTHR45947:SF3">
    <property type="entry name" value="SULFOQUINOVOSYL TRANSFERASE SQD2"/>
    <property type="match status" value="1"/>
</dbReference>
<name>A0ABR8VF63_9BACT</name>
<evidence type="ECO:0000313" key="3">
    <source>
        <dbReference type="EMBL" id="MBD8003434.1"/>
    </source>
</evidence>
<keyword evidence="4" id="KW-1185">Reference proteome</keyword>
<dbReference type="InterPro" id="IPR050194">
    <property type="entry name" value="Glycosyltransferase_grp1"/>
</dbReference>
<proteinExistence type="predicted"/>
<accession>A0ABR8VF63</accession>
<dbReference type="RefSeq" id="WP_191710969.1">
    <property type="nucleotide sequence ID" value="NZ_JACSPQ010000061.1"/>
</dbReference>
<dbReference type="SUPFAM" id="SSF53756">
    <property type="entry name" value="UDP-Glycosyltransferase/glycogen phosphorylase"/>
    <property type="match status" value="1"/>
</dbReference>
<evidence type="ECO:0000313" key="4">
    <source>
        <dbReference type="Proteomes" id="UP000616346"/>
    </source>
</evidence>
<dbReference type="PANTHER" id="PTHR45947">
    <property type="entry name" value="SULFOQUINOVOSYL TRANSFERASE SQD2"/>
    <property type="match status" value="1"/>
</dbReference>
<dbReference type="Pfam" id="PF13439">
    <property type="entry name" value="Glyco_transf_4"/>
    <property type="match status" value="1"/>
</dbReference>
<dbReference type="Gene3D" id="3.40.50.2000">
    <property type="entry name" value="Glycogen Phosphorylase B"/>
    <property type="match status" value="2"/>
</dbReference>
<feature type="domain" description="Glycosyl transferase family 1" evidence="1">
    <location>
        <begin position="193"/>
        <end position="343"/>
    </location>
</feature>
<dbReference type="EMBL" id="JACSPQ010000061">
    <property type="protein sequence ID" value="MBD8003434.1"/>
    <property type="molecule type" value="Genomic_DNA"/>
</dbReference>
<evidence type="ECO:0000259" key="1">
    <source>
        <dbReference type="Pfam" id="PF00534"/>
    </source>
</evidence>
<dbReference type="Pfam" id="PF00534">
    <property type="entry name" value="Glycos_transf_1"/>
    <property type="match status" value="1"/>
</dbReference>
<feature type="domain" description="Glycosyltransferase subfamily 4-like N-terminal" evidence="2">
    <location>
        <begin position="17"/>
        <end position="180"/>
    </location>
</feature>
<dbReference type="InterPro" id="IPR028098">
    <property type="entry name" value="Glyco_trans_4-like_N"/>
</dbReference>
<comment type="caution">
    <text evidence="3">The sequence shown here is derived from an EMBL/GenBank/DDBJ whole genome shotgun (WGS) entry which is preliminary data.</text>
</comment>
<protein>
    <submittedName>
        <fullName evidence="3">Glycosyltransferase family 1 protein</fullName>
    </submittedName>
</protein>
<sequence length="378" mass="43896">MSEPIRILNLFTIMNRGGAETMVMNYYRKIDKTKVQFDFMVHRQERGAYDDEIEAMGGRIFRMCPIYPQNIFRYKRLLREFFDTHPEYRILHSHMSELGYFAFKEAVRHHVPVRICHAHNAPVFKSETWKEKLKRLPRECLAKKIRGLSTDFFTCSEVAGEWLFGRKNRYNLQFMPNAIDSKSFSYNLQKSIEAKKSLGWENKIIIGHVGRFCPQKNHNFLIDIFQAFHQVHSESMLILVGSGDLMGPIKKKVRSLGLDESVCFLGNRADMSLLYSAFDLFLFPSFYEGLPVSLVEAQAAGLPCVVSDTISCQTKILPSYVKVSLQESPVTWAEQMDSILLRWKRKDTSSEIKQAGFDITTNAEWLTQYYINRFNGNE</sequence>
<reference evidence="3 4" key="1">
    <citation type="submission" date="2020-08" db="EMBL/GenBank/DDBJ databases">
        <title>A Genomic Blueprint of the Chicken Gut Microbiome.</title>
        <authorList>
            <person name="Gilroy R."/>
            <person name="Ravi A."/>
            <person name="Getino M."/>
            <person name="Pursley I."/>
            <person name="Horton D.L."/>
            <person name="Alikhan N.-F."/>
            <person name="Baker D."/>
            <person name="Gharbi K."/>
            <person name="Hall N."/>
            <person name="Watson M."/>
            <person name="Adriaenssens E.M."/>
            <person name="Foster-Nyarko E."/>
            <person name="Jarju S."/>
            <person name="Secka A."/>
            <person name="Antonio M."/>
            <person name="Oren A."/>
            <person name="Chaudhuri R."/>
            <person name="La Ragione R.M."/>
            <person name="Hildebrand F."/>
            <person name="Pallen M.J."/>
        </authorList>
    </citation>
    <scope>NUCLEOTIDE SEQUENCE [LARGE SCALE GENOMIC DNA]</scope>
    <source>
        <strain evidence="3 4">Sa1YUN3</strain>
    </source>
</reference>
<dbReference type="CDD" id="cd03812">
    <property type="entry name" value="GT4_CapH-like"/>
    <property type="match status" value="1"/>
</dbReference>
<organism evidence="3 4">
    <name type="scientific">Phocaeicola faecium</name>
    <dbReference type="NCBI Taxonomy" id="2762213"/>
    <lineage>
        <taxon>Bacteria</taxon>
        <taxon>Pseudomonadati</taxon>
        <taxon>Bacteroidota</taxon>
        <taxon>Bacteroidia</taxon>
        <taxon>Bacteroidales</taxon>
        <taxon>Bacteroidaceae</taxon>
        <taxon>Phocaeicola</taxon>
    </lineage>
</organism>
<dbReference type="Proteomes" id="UP000616346">
    <property type="component" value="Unassembled WGS sequence"/>
</dbReference>
<dbReference type="InterPro" id="IPR001296">
    <property type="entry name" value="Glyco_trans_1"/>
</dbReference>